<reference evidence="1" key="1">
    <citation type="submission" date="2023-04" db="EMBL/GenBank/DDBJ databases">
        <title>Draft Genome sequencing of Naganishia species isolated from polar environments using Oxford Nanopore Technology.</title>
        <authorList>
            <person name="Leo P."/>
            <person name="Venkateswaran K."/>
        </authorList>
    </citation>
    <scope>NUCLEOTIDE SEQUENCE</scope>
    <source>
        <strain evidence="1">MNA-CCFEE 5261</strain>
    </source>
</reference>
<proteinExistence type="predicted"/>
<protein>
    <submittedName>
        <fullName evidence="1">Uncharacterized protein</fullName>
    </submittedName>
</protein>
<dbReference type="EMBL" id="JASBWR010000016">
    <property type="protein sequence ID" value="KAJ9109760.1"/>
    <property type="molecule type" value="Genomic_DNA"/>
</dbReference>
<sequence>MPEHIPRNPEGFEDIDAFFDSPERDESTRSGATSAVTEGDTRRTIASTVAANSTRTEVFGQRSVRVGAKGRLSMMADEDDDAQDHGRDIDGFIDEDVGVNFGDESGSRSMDIVTPSKYSTKTVAPAETYEDEASTARITPSTPMAEQTRRRTPRPGNNGSTAEESAIETPAAVEYPRNAIFPGNRASNGGLSKASRHSLAAPSTAGDVTEDEQELDVQYDDQIDESLLQQPDGSSPSKIGDDGYGDQGDEPEQEAADYDEPVDTNISEEEQIQEQHQENDEGQEEEISPPPMNRKKGKGKAESKGQATAKRKPFTDATNQRKKRTVRPDPDEEDENGDPIPHKKRSRSANVYREPVHKPADEGGVSYLRTARERHKPLDWWRGERPVIKRQIVNGEVGPAFITAEWLTIPEEKAIPLAAKRKGGARRARSGTAEPLPKKGRGKQRKQGSDDEDEEPEADDVTGWDEGTEPGGMVMDYSTGQEVMRRKLFYLE</sequence>
<evidence type="ECO:0000313" key="1">
    <source>
        <dbReference type="EMBL" id="KAJ9109760.1"/>
    </source>
</evidence>
<gene>
    <name evidence="1" type="ORF">QFC19_001990</name>
</gene>
<keyword evidence="2" id="KW-1185">Reference proteome</keyword>
<dbReference type="Proteomes" id="UP001241377">
    <property type="component" value="Unassembled WGS sequence"/>
</dbReference>
<name>A0ACC2WEI4_9TREE</name>
<accession>A0ACC2WEI4</accession>
<comment type="caution">
    <text evidence="1">The sequence shown here is derived from an EMBL/GenBank/DDBJ whole genome shotgun (WGS) entry which is preliminary data.</text>
</comment>
<evidence type="ECO:0000313" key="2">
    <source>
        <dbReference type="Proteomes" id="UP001241377"/>
    </source>
</evidence>
<organism evidence="1 2">
    <name type="scientific">Naganishia cerealis</name>
    <dbReference type="NCBI Taxonomy" id="610337"/>
    <lineage>
        <taxon>Eukaryota</taxon>
        <taxon>Fungi</taxon>
        <taxon>Dikarya</taxon>
        <taxon>Basidiomycota</taxon>
        <taxon>Agaricomycotina</taxon>
        <taxon>Tremellomycetes</taxon>
        <taxon>Filobasidiales</taxon>
        <taxon>Filobasidiaceae</taxon>
        <taxon>Naganishia</taxon>
    </lineage>
</organism>